<feature type="region of interest" description="Disordered" evidence="1">
    <location>
        <begin position="1"/>
        <end position="53"/>
    </location>
</feature>
<evidence type="ECO:0000313" key="2">
    <source>
        <dbReference type="EMBL" id="KAK0507645.1"/>
    </source>
</evidence>
<dbReference type="Proteomes" id="UP001166286">
    <property type="component" value="Unassembled WGS sequence"/>
</dbReference>
<sequence>MGQRKTKRSSNISSQSLISTATTDDHSGPLTSPTTTSSPGSYDGSPYDHGIYEITPPAPARVLNRLSEIIDPRDLIQDELYMLTPTRHRSSSQAIPFTFRGLVQSPSGNELGAEEFIMHPDRPLAMWERQERVLQATREGMERFEMESRIGSHSRMGTRISPTPQRKSRGCWWRCSCLC</sequence>
<dbReference type="EMBL" id="JAFEKC020000022">
    <property type="protein sequence ID" value="KAK0507645.1"/>
    <property type="molecule type" value="Genomic_DNA"/>
</dbReference>
<evidence type="ECO:0000256" key="1">
    <source>
        <dbReference type="SAM" id="MobiDB-lite"/>
    </source>
</evidence>
<reference evidence="2" key="1">
    <citation type="submission" date="2023-03" db="EMBL/GenBank/DDBJ databases">
        <title>Complete genome of Cladonia borealis.</title>
        <authorList>
            <person name="Park H."/>
        </authorList>
    </citation>
    <scope>NUCLEOTIDE SEQUENCE</scope>
    <source>
        <strain evidence="2">ANT050790</strain>
    </source>
</reference>
<keyword evidence="3" id="KW-1185">Reference proteome</keyword>
<protein>
    <submittedName>
        <fullName evidence="2">Uncharacterized protein</fullName>
    </submittedName>
</protein>
<feature type="compositionally biased region" description="Low complexity" evidence="1">
    <location>
        <begin position="28"/>
        <end position="48"/>
    </location>
</feature>
<evidence type="ECO:0000313" key="3">
    <source>
        <dbReference type="Proteomes" id="UP001166286"/>
    </source>
</evidence>
<dbReference type="AlphaFoldDB" id="A0AA39V688"/>
<comment type="caution">
    <text evidence="2">The sequence shown here is derived from an EMBL/GenBank/DDBJ whole genome shotgun (WGS) entry which is preliminary data.</text>
</comment>
<feature type="compositionally biased region" description="Low complexity" evidence="1">
    <location>
        <begin position="9"/>
        <end position="19"/>
    </location>
</feature>
<gene>
    <name evidence="2" type="ORF">JMJ35_009534</name>
</gene>
<proteinExistence type="predicted"/>
<accession>A0AA39V688</accession>
<organism evidence="2 3">
    <name type="scientific">Cladonia borealis</name>
    <dbReference type="NCBI Taxonomy" id="184061"/>
    <lineage>
        <taxon>Eukaryota</taxon>
        <taxon>Fungi</taxon>
        <taxon>Dikarya</taxon>
        <taxon>Ascomycota</taxon>
        <taxon>Pezizomycotina</taxon>
        <taxon>Lecanoromycetes</taxon>
        <taxon>OSLEUM clade</taxon>
        <taxon>Lecanoromycetidae</taxon>
        <taxon>Lecanorales</taxon>
        <taxon>Lecanorineae</taxon>
        <taxon>Cladoniaceae</taxon>
        <taxon>Cladonia</taxon>
    </lineage>
</organism>
<name>A0AA39V688_9LECA</name>